<feature type="domain" description="Transposable element P transposase-like RNase H" evidence="1">
    <location>
        <begin position="3"/>
        <end position="59"/>
    </location>
</feature>
<gene>
    <name evidence="3" type="ORF">MEUPH1_LOCUS15105</name>
</gene>
<dbReference type="Proteomes" id="UP001160148">
    <property type="component" value="Unassembled WGS sequence"/>
</dbReference>
<dbReference type="Pfam" id="PF21788">
    <property type="entry name" value="TNP-like_GBD"/>
    <property type="match status" value="1"/>
</dbReference>
<dbReference type="InterPro" id="IPR048365">
    <property type="entry name" value="TNP-like_RNaseH_N"/>
</dbReference>
<evidence type="ECO:0000313" key="4">
    <source>
        <dbReference type="Proteomes" id="UP001160148"/>
    </source>
</evidence>
<dbReference type="AlphaFoldDB" id="A0AAV0WV29"/>
<evidence type="ECO:0008006" key="5">
    <source>
        <dbReference type="Google" id="ProtNLM"/>
    </source>
</evidence>
<keyword evidence="4" id="KW-1185">Reference proteome</keyword>
<organism evidence="3 4">
    <name type="scientific">Macrosiphum euphorbiae</name>
    <name type="common">potato aphid</name>
    <dbReference type="NCBI Taxonomy" id="13131"/>
    <lineage>
        <taxon>Eukaryota</taxon>
        <taxon>Metazoa</taxon>
        <taxon>Ecdysozoa</taxon>
        <taxon>Arthropoda</taxon>
        <taxon>Hexapoda</taxon>
        <taxon>Insecta</taxon>
        <taxon>Pterygota</taxon>
        <taxon>Neoptera</taxon>
        <taxon>Paraneoptera</taxon>
        <taxon>Hemiptera</taxon>
        <taxon>Sternorrhyncha</taxon>
        <taxon>Aphidomorpha</taxon>
        <taxon>Aphidoidea</taxon>
        <taxon>Aphididae</taxon>
        <taxon>Macrosiphini</taxon>
        <taxon>Macrosiphum</taxon>
    </lineage>
</organism>
<evidence type="ECO:0000313" key="3">
    <source>
        <dbReference type="EMBL" id="CAI6359722.1"/>
    </source>
</evidence>
<dbReference type="EMBL" id="CARXXK010000002">
    <property type="protein sequence ID" value="CAI6359722.1"/>
    <property type="molecule type" value="Genomic_DNA"/>
</dbReference>
<proteinExistence type="predicted"/>
<accession>A0AAV0WV29</accession>
<evidence type="ECO:0000259" key="1">
    <source>
        <dbReference type="Pfam" id="PF21787"/>
    </source>
</evidence>
<sequence length="265" mass="29932">MCARGLFSQWKQPIFFDFDYDMSVTILNNAIKKLHDVGFLVVAFVSDMGPKNRGLHKKLDITPTKPYFENPSIPGEKVFCFADTPHLLKLIRNHLLDNDLILADGQVINRKPLDKLVEIQTAQLKPGWKLSKTLLDVKGSERQNVKAAARVLSANTAKAILFVGDNQLFNGTGAENCYKITSDFIQMVNDWFDIHNSNNQFGPHPAFGKDLDKQIDLLKKMSSIIENLRVNKHCSMLPFQHGILISNSSLIQLLPYLQVKIFPVV</sequence>
<evidence type="ECO:0000259" key="2">
    <source>
        <dbReference type="Pfam" id="PF21788"/>
    </source>
</evidence>
<feature type="domain" description="Transposable element P transposase-like GTP-binding insertion" evidence="2">
    <location>
        <begin position="86"/>
        <end position="202"/>
    </location>
</feature>
<dbReference type="InterPro" id="IPR048366">
    <property type="entry name" value="TNP-like_GBD"/>
</dbReference>
<name>A0AAV0WV29_9HEMI</name>
<protein>
    <recommendedName>
        <fullName evidence="5">Transposase</fullName>
    </recommendedName>
</protein>
<dbReference type="Pfam" id="PF21787">
    <property type="entry name" value="TNP-like_RNaseH_N"/>
    <property type="match status" value="1"/>
</dbReference>
<comment type="caution">
    <text evidence="3">The sequence shown here is derived from an EMBL/GenBank/DDBJ whole genome shotgun (WGS) entry which is preliminary data.</text>
</comment>
<reference evidence="3 4" key="1">
    <citation type="submission" date="2023-01" db="EMBL/GenBank/DDBJ databases">
        <authorList>
            <person name="Whitehead M."/>
        </authorList>
    </citation>
    <scope>NUCLEOTIDE SEQUENCE [LARGE SCALE GENOMIC DNA]</scope>
</reference>